<dbReference type="AlphaFoldDB" id="A0A8X6SM77"/>
<dbReference type="Gene3D" id="3.30.420.10">
    <property type="entry name" value="Ribonuclease H-like superfamily/Ribonuclease H"/>
    <property type="match status" value="1"/>
</dbReference>
<protein>
    <submittedName>
        <fullName evidence="1">Transposable element Tcb2 transposase</fullName>
    </submittedName>
</protein>
<accession>A0A8X6SM77</accession>
<dbReference type="EMBL" id="BMAU01021331">
    <property type="protein sequence ID" value="GFY14716.1"/>
    <property type="molecule type" value="Genomic_DNA"/>
</dbReference>
<name>A0A8X6SM77_TRICX</name>
<dbReference type="Proteomes" id="UP000887159">
    <property type="component" value="Unassembled WGS sequence"/>
</dbReference>
<evidence type="ECO:0000313" key="2">
    <source>
        <dbReference type="Proteomes" id="UP000887159"/>
    </source>
</evidence>
<comment type="caution">
    <text evidence="1">The sequence shown here is derived from an EMBL/GenBank/DDBJ whole genome shotgun (WGS) entry which is preliminary data.</text>
</comment>
<gene>
    <name evidence="1" type="primary">X975_06622</name>
    <name evidence="1" type="ORF">TNCV_647601</name>
</gene>
<organism evidence="1 2">
    <name type="scientific">Trichonephila clavipes</name>
    <name type="common">Golden silk orbweaver</name>
    <name type="synonym">Nephila clavipes</name>
    <dbReference type="NCBI Taxonomy" id="2585209"/>
    <lineage>
        <taxon>Eukaryota</taxon>
        <taxon>Metazoa</taxon>
        <taxon>Ecdysozoa</taxon>
        <taxon>Arthropoda</taxon>
        <taxon>Chelicerata</taxon>
        <taxon>Arachnida</taxon>
        <taxon>Araneae</taxon>
        <taxon>Araneomorphae</taxon>
        <taxon>Entelegynae</taxon>
        <taxon>Araneoidea</taxon>
        <taxon>Nephilidae</taxon>
        <taxon>Trichonephila</taxon>
    </lineage>
</organism>
<dbReference type="InterPro" id="IPR036397">
    <property type="entry name" value="RNaseH_sf"/>
</dbReference>
<evidence type="ECO:0000313" key="1">
    <source>
        <dbReference type="EMBL" id="GFY14716.1"/>
    </source>
</evidence>
<keyword evidence="2" id="KW-1185">Reference proteome</keyword>
<sequence length="205" mass="22990">MGQSDATIRRCWQEWVDKVRFQHHDGSSQPRATADREDRSAVTAPDLLLSTIRRAARKQMSTMTIQTADGAKFTLVSTATPLTLNELCPDDHPRCPGQRADPTFPIAGPQPGFVVWGAISFNSWTPLVVIRGTLTAQPYVNDILRTVLLPFLLQYHGLIFQQDLIRHILQLVKHFLGQPDVSPIMHVWDTIRRGLHVPGNVDDLA</sequence>
<reference evidence="1" key="1">
    <citation type="submission" date="2020-08" db="EMBL/GenBank/DDBJ databases">
        <title>Multicomponent nature underlies the extraordinary mechanical properties of spider dragline silk.</title>
        <authorList>
            <person name="Kono N."/>
            <person name="Nakamura H."/>
            <person name="Mori M."/>
            <person name="Yoshida Y."/>
            <person name="Ohtoshi R."/>
            <person name="Malay A.D."/>
            <person name="Moran D.A.P."/>
            <person name="Tomita M."/>
            <person name="Numata K."/>
            <person name="Arakawa K."/>
        </authorList>
    </citation>
    <scope>NUCLEOTIDE SEQUENCE</scope>
</reference>
<proteinExistence type="predicted"/>
<dbReference type="GO" id="GO:0003676">
    <property type="term" value="F:nucleic acid binding"/>
    <property type="evidence" value="ECO:0007669"/>
    <property type="project" value="InterPro"/>
</dbReference>